<evidence type="ECO:0000313" key="3">
    <source>
        <dbReference type="EMBL" id="ALB05810.1"/>
    </source>
</evidence>
<feature type="region of interest" description="Disordered" evidence="2">
    <location>
        <begin position="298"/>
        <end position="377"/>
    </location>
</feature>
<evidence type="ECO:0000313" key="4">
    <source>
        <dbReference type="EMBL" id="QDF44093.1"/>
    </source>
</evidence>
<reference evidence="4" key="2">
    <citation type="submission" date="2019-05" db="EMBL/GenBank/DDBJ databases">
        <title>First report of Southern tomato virus in German tomatoes.</title>
        <authorList>
            <person name="Gaafar Y.Z.A."/>
            <person name="Ziebell H."/>
        </authorList>
    </citation>
    <scope>NUCLEOTIDE SEQUENCE</scope>
    <source>
        <strain evidence="4">JKI ID 1904213</strain>
    </source>
</reference>
<keyword evidence="3" id="KW-0946">Virion</keyword>
<dbReference type="EMBL" id="MK948544">
    <property type="protein sequence ID" value="QDF44093.1"/>
    <property type="molecule type" value="Genomic_RNA"/>
</dbReference>
<accession>A0A0K2K0B0</accession>
<keyword evidence="1" id="KW-0175">Coiled coil</keyword>
<sequence>MAGVGGSAAGRVPNAANVPLTAKEKEKTVMREIVEIGETFVELGIDKRYFQRTTYVSHMLLPNQYFKLLKQFKGKTAEELDLALGAAVAHGVLRSMRGITFKKFFDFLNWVKTKEGKDALGETMYAQKLEQKGRGDFSIAEVALLHCFETQRNDMLRDEKDVRLKAEEEIADLQRKIVKRREKLEEDLIATKSNYEPVSRYVGLSDYELNCKCWSLYQQFNPDKVTAGAKPTRKQVKEAFDMYAEFVAKTNRLEFLKHGNVKDELQAFINAKILGYEQLGDKGKSRYLRRQLAAMGVEMDHEVESEDEEEAAEEPAGGEAEEGEGDDPLQATVGDNPDGEARGEEDTAVQVASPAVTRNRGRGRGRVTPLSQRKDRG</sequence>
<feature type="compositionally biased region" description="Acidic residues" evidence="2">
    <location>
        <begin position="301"/>
        <end position="313"/>
    </location>
</feature>
<organismHost>
    <name type="scientific">Solanum lycopersicum</name>
    <name type="common">Tomato</name>
    <name type="synonym">Lycopersicon esculentum</name>
    <dbReference type="NCBI Taxonomy" id="4081"/>
</organismHost>
<feature type="coiled-coil region" evidence="1">
    <location>
        <begin position="156"/>
        <end position="183"/>
    </location>
</feature>
<reference evidence="3" key="1">
    <citation type="journal article" date="2015" name="Genome Announc.">
        <title>Complete Genome Sequence of Southern tomato virus Identified in China Using Next-Generation Sequencing.</title>
        <authorList>
            <person name="Padmanabhan C."/>
            <person name="Zheng Y."/>
            <person name="Li R."/>
            <person name="Sun S.E."/>
            <person name="Zhang D."/>
            <person name="Liu Y."/>
            <person name="Fei Z."/>
            <person name="Ling K.S."/>
        </authorList>
    </citation>
    <scope>NUCLEOTIDE SEQUENCE</scope>
    <source>
        <strain evidence="3">CN-12</strain>
    </source>
</reference>
<proteinExistence type="predicted"/>
<dbReference type="GO" id="GO:0019028">
    <property type="term" value="C:viral capsid"/>
    <property type="evidence" value="ECO:0007669"/>
    <property type="project" value="UniProtKB-KW"/>
</dbReference>
<keyword evidence="3" id="KW-0167">Capsid protein</keyword>
<dbReference type="EMBL" id="KT438549">
    <property type="protein sequence ID" value="ALB05810.1"/>
    <property type="molecule type" value="Genomic_RNA"/>
</dbReference>
<gene>
    <name evidence="4" type="ORF">STV_gp2</name>
</gene>
<evidence type="ECO:0000256" key="2">
    <source>
        <dbReference type="SAM" id="MobiDB-lite"/>
    </source>
</evidence>
<protein>
    <submittedName>
        <fullName evidence="3">Putative coat protein</fullName>
    </submittedName>
</protein>
<name>A0A0K2K0B0_STV</name>
<organism evidence="3">
    <name type="scientific">Southern tomato virus</name>
    <name type="common">STV</name>
    <dbReference type="NCBI Taxonomy" id="591166"/>
    <lineage>
        <taxon>Viruses</taxon>
        <taxon>Riboviria</taxon>
        <taxon>Orthornavirae</taxon>
        <taxon>Pisuviricota</taxon>
        <taxon>Duplopiviricetes</taxon>
        <taxon>Durnavirales</taxon>
        <taxon>Amalgaviridae</taxon>
        <taxon>Amalgavirus</taxon>
        <taxon>Amalgavirus lycopersici</taxon>
    </lineage>
</organism>
<evidence type="ECO:0000256" key="1">
    <source>
        <dbReference type="SAM" id="Coils"/>
    </source>
</evidence>